<evidence type="ECO:0000259" key="2">
    <source>
        <dbReference type="Pfam" id="PF07883"/>
    </source>
</evidence>
<sequence length="183" mass="20035">MQEPAHDLLIPHKASRPSPDAAPILSTARPHRREPIIRIPALGLTVRVRFGCERDGQEVSVIETTHAAGFGPPLHRRAESEIFEIVAGRFLFEVDGRRFVARRGDLVRVPAGAARAYVNVTGTGARQQITIQPGFDAASFYAELAELLTAEAQSLESLRRFGKRWDIVVLGAPLDAAFDAFDA</sequence>
<dbReference type="EMBL" id="JBBKZS010000004">
    <property type="protein sequence ID" value="MEJ8855366.1"/>
    <property type="molecule type" value="Genomic_DNA"/>
</dbReference>
<dbReference type="Pfam" id="PF07883">
    <property type="entry name" value="Cupin_2"/>
    <property type="match status" value="1"/>
</dbReference>
<dbReference type="InterPro" id="IPR013096">
    <property type="entry name" value="Cupin_2"/>
</dbReference>
<dbReference type="InterPro" id="IPR011051">
    <property type="entry name" value="RmlC_Cupin_sf"/>
</dbReference>
<dbReference type="SUPFAM" id="SSF51182">
    <property type="entry name" value="RmlC-like cupins"/>
    <property type="match status" value="1"/>
</dbReference>
<proteinExistence type="predicted"/>
<keyword evidence="4" id="KW-1185">Reference proteome</keyword>
<evidence type="ECO:0000256" key="1">
    <source>
        <dbReference type="SAM" id="MobiDB-lite"/>
    </source>
</evidence>
<accession>A0ABU8X6U4</accession>
<dbReference type="Proteomes" id="UP001367030">
    <property type="component" value="Unassembled WGS sequence"/>
</dbReference>
<feature type="region of interest" description="Disordered" evidence="1">
    <location>
        <begin position="1"/>
        <end position="25"/>
    </location>
</feature>
<dbReference type="RefSeq" id="WP_340335442.1">
    <property type="nucleotide sequence ID" value="NZ_JBBKZS010000004.1"/>
</dbReference>
<feature type="compositionally biased region" description="Basic and acidic residues" evidence="1">
    <location>
        <begin position="1"/>
        <end position="10"/>
    </location>
</feature>
<dbReference type="PANTHER" id="PTHR36440">
    <property type="entry name" value="PUTATIVE (AFU_ORTHOLOGUE AFUA_8G07350)-RELATED"/>
    <property type="match status" value="1"/>
</dbReference>
<dbReference type="CDD" id="cd02208">
    <property type="entry name" value="cupin_RmlC-like"/>
    <property type="match status" value="1"/>
</dbReference>
<reference evidence="3 4" key="1">
    <citation type="submission" date="2024-03" db="EMBL/GenBank/DDBJ databases">
        <title>Novel species of the genus Variovorax.</title>
        <authorList>
            <person name="Liu Q."/>
            <person name="Xin Y.-H."/>
        </authorList>
    </citation>
    <scope>NUCLEOTIDE SEQUENCE [LARGE SCALE GENOMIC DNA]</scope>
    <source>
        <strain evidence="3 4">KACC 18901</strain>
    </source>
</reference>
<feature type="domain" description="Cupin type-2" evidence="2">
    <location>
        <begin position="69"/>
        <end position="123"/>
    </location>
</feature>
<name>A0ABU8X6U4_9BURK</name>
<gene>
    <name evidence="3" type="ORF">WKW79_12340</name>
</gene>
<dbReference type="PANTHER" id="PTHR36440:SF1">
    <property type="entry name" value="PUTATIVE (AFU_ORTHOLOGUE AFUA_8G07350)-RELATED"/>
    <property type="match status" value="1"/>
</dbReference>
<protein>
    <submittedName>
        <fullName evidence="3">Cupin domain-containing protein</fullName>
    </submittedName>
</protein>
<dbReference type="InterPro" id="IPR014710">
    <property type="entry name" value="RmlC-like_jellyroll"/>
</dbReference>
<organism evidence="3 4">
    <name type="scientific">Variovorax robiniae</name>
    <dbReference type="NCBI Taxonomy" id="1836199"/>
    <lineage>
        <taxon>Bacteria</taxon>
        <taxon>Pseudomonadati</taxon>
        <taxon>Pseudomonadota</taxon>
        <taxon>Betaproteobacteria</taxon>
        <taxon>Burkholderiales</taxon>
        <taxon>Comamonadaceae</taxon>
        <taxon>Variovorax</taxon>
    </lineage>
</organism>
<evidence type="ECO:0000313" key="4">
    <source>
        <dbReference type="Proteomes" id="UP001367030"/>
    </source>
</evidence>
<comment type="caution">
    <text evidence="3">The sequence shown here is derived from an EMBL/GenBank/DDBJ whole genome shotgun (WGS) entry which is preliminary data.</text>
</comment>
<dbReference type="Gene3D" id="2.60.120.10">
    <property type="entry name" value="Jelly Rolls"/>
    <property type="match status" value="1"/>
</dbReference>
<evidence type="ECO:0000313" key="3">
    <source>
        <dbReference type="EMBL" id="MEJ8855366.1"/>
    </source>
</evidence>
<dbReference type="InterPro" id="IPR053146">
    <property type="entry name" value="QDO-like"/>
</dbReference>